<keyword evidence="3" id="KW-1185">Reference proteome</keyword>
<feature type="region of interest" description="Disordered" evidence="1">
    <location>
        <begin position="74"/>
        <end position="104"/>
    </location>
</feature>
<sequence>MSAPDTRRVAAASGVLPAAFTGGAGTRTLGRTTYDDGRAVKAAFLARRPAFHRHAARAARLPAGAGDLAVRVTTEVRDRREQPSPGEARTPVPDSPAWGGGEVP</sequence>
<dbReference type="EMBL" id="BAABKB010000001">
    <property type="protein sequence ID" value="GAA4994391.1"/>
    <property type="molecule type" value="Genomic_DNA"/>
</dbReference>
<proteinExistence type="predicted"/>
<evidence type="ECO:0000313" key="3">
    <source>
        <dbReference type="Proteomes" id="UP001501759"/>
    </source>
</evidence>
<protein>
    <submittedName>
        <fullName evidence="2">Uncharacterized protein</fullName>
    </submittedName>
</protein>
<name>A0ABP9ICD2_9ACTN</name>
<dbReference type="Proteomes" id="UP001501759">
    <property type="component" value="Unassembled WGS sequence"/>
</dbReference>
<evidence type="ECO:0000313" key="2">
    <source>
        <dbReference type="EMBL" id="GAA4994391.1"/>
    </source>
</evidence>
<evidence type="ECO:0000256" key="1">
    <source>
        <dbReference type="SAM" id="MobiDB-lite"/>
    </source>
</evidence>
<gene>
    <name evidence="2" type="ORF">GCM10023335_02910</name>
</gene>
<dbReference type="RefSeq" id="WP_345639962.1">
    <property type="nucleotide sequence ID" value="NZ_BAABKB010000001.1"/>
</dbReference>
<comment type="caution">
    <text evidence="2">The sequence shown here is derived from an EMBL/GenBank/DDBJ whole genome shotgun (WGS) entry which is preliminary data.</text>
</comment>
<organism evidence="2 3">
    <name type="scientific">Streptomyces siamensis</name>
    <dbReference type="NCBI Taxonomy" id="1274986"/>
    <lineage>
        <taxon>Bacteria</taxon>
        <taxon>Bacillati</taxon>
        <taxon>Actinomycetota</taxon>
        <taxon>Actinomycetes</taxon>
        <taxon>Kitasatosporales</taxon>
        <taxon>Streptomycetaceae</taxon>
        <taxon>Streptomyces</taxon>
    </lineage>
</organism>
<reference evidence="3" key="1">
    <citation type="journal article" date="2019" name="Int. J. Syst. Evol. Microbiol.">
        <title>The Global Catalogue of Microorganisms (GCM) 10K type strain sequencing project: providing services to taxonomists for standard genome sequencing and annotation.</title>
        <authorList>
            <consortium name="The Broad Institute Genomics Platform"/>
            <consortium name="The Broad Institute Genome Sequencing Center for Infectious Disease"/>
            <person name="Wu L."/>
            <person name="Ma J."/>
        </authorList>
    </citation>
    <scope>NUCLEOTIDE SEQUENCE [LARGE SCALE GENOMIC DNA]</scope>
    <source>
        <strain evidence="3">JCM 18409</strain>
    </source>
</reference>
<accession>A0ABP9ICD2</accession>